<dbReference type="PATRIC" id="fig|279058.18.peg.35"/>
<sequence>MASIDQIDYFVVLMLENRSFDNLLGAPNWLGGKINGLTGNETNPDGSGGTVQVWNSPVGPNDSWLPTPDPGELFTDMNQQLGLAPAASPMSGFAANYVGQGGAARDIMHYFMPSQLPALTALASSYAICDEWYASAPCQTWPNRFFMHTGTADGYENNSPAHFPYLMPTIFNVLDDVVPNGWEIYYHDFPQALTLSRLWDHLDHFHPFADFLDNAKYGHLPSYSFIEPRYFADVTWPNDMHPPHNVNYGDQLVATVYNALLNSPCWNSTMLIVIFDEHGGCYDHVLPPSATPPESPKPGQVFNFDRYGVRVPAVIASPLIQPGTVLRSTNGEYFDHTSIIRTLRERFNIDQPLTNRDANAAVLDPVLNLNQPSLDGRQVVQALPPPASDDALALAQARLAPLNDMQQSLHQAAAHLAPLIHGVSAANLIASLAQGNTPIVPTAASPSEALPFIQNIIGKLLP</sequence>
<accession>A0A127QCQ4</accession>
<protein>
    <submittedName>
        <fullName evidence="2">Phosphoesterase family protein</fullName>
    </submittedName>
</protein>
<organism evidence="2 3">
    <name type="scientific">Collimonas arenae</name>
    <dbReference type="NCBI Taxonomy" id="279058"/>
    <lineage>
        <taxon>Bacteria</taxon>
        <taxon>Pseudomonadati</taxon>
        <taxon>Pseudomonadota</taxon>
        <taxon>Betaproteobacteria</taxon>
        <taxon>Burkholderiales</taxon>
        <taxon>Oxalobacteraceae</taxon>
        <taxon>Collimonas</taxon>
    </lineage>
</organism>
<evidence type="ECO:0000313" key="3">
    <source>
        <dbReference type="Proteomes" id="UP000071778"/>
    </source>
</evidence>
<gene>
    <name evidence="2" type="ORF">CAter282_0035</name>
</gene>
<dbReference type="Gene3D" id="3.40.720.10">
    <property type="entry name" value="Alkaline Phosphatase, subunit A"/>
    <property type="match status" value="2"/>
</dbReference>
<proteinExistence type="predicted"/>
<dbReference type="Proteomes" id="UP000071778">
    <property type="component" value="Chromosome"/>
</dbReference>
<dbReference type="RefSeq" id="WP_061536863.1">
    <property type="nucleotide sequence ID" value="NZ_CP013235.1"/>
</dbReference>
<dbReference type="AlphaFoldDB" id="A0A127QCQ4"/>
<reference evidence="2 3" key="1">
    <citation type="submission" date="2015-11" db="EMBL/GenBank/DDBJ databases">
        <title>Exploring the genomic traits of fungus-feeding bacterial genus Collimonas.</title>
        <authorList>
            <person name="Song C."/>
            <person name="Schmidt R."/>
            <person name="de Jager V."/>
            <person name="Krzyzanowska D."/>
            <person name="Jongedijk E."/>
            <person name="Cankar K."/>
            <person name="Beekwilder J."/>
            <person name="van Veen A."/>
            <person name="de Boer W."/>
            <person name="van Veen J.A."/>
            <person name="Garbeva P."/>
        </authorList>
    </citation>
    <scope>NUCLEOTIDE SEQUENCE [LARGE SCALE GENOMIC DNA]</scope>
    <source>
        <strain evidence="2 3">Ter282</strain>
    </source>
</reference>
<dbReference type="PANTHER" id="PTHR31956">
    <property type="entry name" value="NON-SPECIFIC PHOSPHOLIPASE C4-RELATED"/>
    <property type="match status" value="1"/>
</dbReference>
<keyword evidence="3" id="KW-1185">Reference proteome</keyword>
<dbReference type="InterPro" id="IPR007312">
    <property type="entry name" value="Phosphoesterase"/>
</dbReference>
<dbReference type="InterPro" id="IPR017850">
    <property type="entry name" value="Alkaline_phosphatase_core_sf"/>
</dbReference>
<evidence type="ECO:0000256" key="1">
    <source>
        <dbReference type="ARBA" id="ARBA00022801"/>
    </source>
</evidence>
<name>A0A127QCQ4_9BURK</name>
<evidence type="ECO:0000313" key="2">
    <source>
        <dbReference type="EMBL" id="AMP07859.1"/>
    </source>
</evidence>
<dbReference type="GO" id="GO:0009395">
    <property type="term" value="P:phospholipid catabolic process"/>
    <property type="evidence" value="ECO:0007669"/>
    <property type="project" value="TreeGrafter"/>
</dbReference>
<dbReference type="Pfam" id="PF04185">
    <property type="entry name" value="Phosphoesterase"/>
    <property type="match status" value="1"/>
</dbReference>
<dbReference type="PANTHER" id="PTHR31956:SF1">
    <property type="entry name" value="NON-SPECIFIC PHOSPHOLIPASE C1"/>
    <property type="match status" value="1"/>
</dbReference>
<dbReference type="EMBL" id="CP013235">
    <property type="protein sequence ID" value="AMP07859.1"/>
    <property type="molecule type" value="Genomic_DNA"/>
</dbReference>
<keyword evidence="1" id="KW-0378">Hydrolase</keyword>
<dbReference type="GO" id="GO:0042578">
    <property type="term" value="F:phosphoric ester hydrolase activity"/>
    <property type="evidence" value="ECO:0007669"/>
    <property type="project" value="UniProtKB-ARBA"/>
</dbReference>
<dbReference type="SUPFAM" id="SSF53649">
    <property type="entry name" value="Alkaline phosphatase-like"/>
    <property type="match status" value="1"/>
</dbReference>